<dbReference type="PANTHER" id="PTHR30204">
    <property type="entry name" value="REDOX-CYCLING DRUG-SENSING TRANSCRIPTIONAL ACTIVATOR SOXR"/>
    <property type="match status" value="1"/>
</dbReference>
<evidence type="ECO:0000313" key="4">
    <source>
        <dbReference type="Proteomes" id="UP000693672"/>
    </source>
</evidence>
<organism evidence="3 4">
    <name type="scientific">Paenibacillus solanacearum</name>
    <dbReference type="NCBI Taxonomy" id="2048548"/>
    <lineage>
        <taxon>Bacteria</taxon>
        <taxon>Bacillati</taxon>
        <taxon>Bacillota</taxon>
        <taxon>Bacilli</taxon>
        <taxon>Bacillales</taxon>
        <taxon>Paenibacillaceae</taxon>
        <taxon>Paenibacillus</taxon>
    </lineage>
</organism>
<dbReference type="PROSITE" id="PS50937">
    <property type="entry name" value="HTH_MERR_2"/>
    <property type="match status" value="1"/>
</dbReference>
<evidence type="ECO:0000313" key="3">
    <source>
        <dbReference type="EMBL" id="CAG7626308.1"/>
    </source>
</evidence>
<feature type="domain" description="HTH merR-type" evidence="2">
    <location>
        <begin position="2"/>
        <end position="71"/>
    </location>
</feature>
<dbReference type="CDD" id="cd01106">
    <property type="entry name" value="HTH_TipAL-Mta"/>
    <property type="match status" value="1"/>
</dbReference>
<dbReference type="EMBL" id="CAJVAS010000010">
    <property type="protein sequence ID" value="CAG7626308.1"/>
    <property type="molecule type" value="Genomic_DNA"/>
</dbReference>
<feature type="coiled-coil region" evidence="1">
    <location>
        <begin position="62"/>
        <end position="99"/>
    </location>
</feature>
<name>A0A916K430_9BACL</name>
<dbReference type="InterPro" id="IPR047057">
    <property type="entry name" value="MerR_fam"/>
</dbReference>
<dbReference type="SMART" id="SM00422">
    <property type="entry name" value="HTH_MERR"/>
    <property type="match status" value="1"/>
</dbReference>
<dbReference type="InterPro" id="IPR000551">
    <property type="entry name" value="MerR-type_HTH_dom"/>
</dbReference>
<keyword evidence="1" id="KW-0175">Coiled coil</keyword>
<gene>
    <name evidence="3" type="ORF">PAESOLCIP111_02816</name>
</gene>
<accession>A0A916K430</accession>
<dbReference type="Proteomes" id="UP000693672">
    <property type="component" value="Unassembled WGS sequence"/>
</dbReference>
<comment type="caution">
    <text evidence="3">The sequence shown here is derived from an EMBL/GenBank/DDBJ whole genome shotgun (WGS) entry which is preliminary data.</text>
</comment>
<dbReference type="GO" id="GO:0003677">
    <property type="term" value="F:DNA binding"/>
    <property type="evidence" value="ECO:0007669"/>
    <property type="project" value="InterPro"/>
</dbReference>
<sequence length="248" mass="28686">MLYTVKDVSELSGVTIKTLHHYHKIGLLLPCEISEAGYRLYGRKELERLQHILFYRELDFPLEKIKRLLEGADDRSRLLEEQKSEMTARKHRLERLLQTMDEALACAAKGEAMDTKNMFSGFQSEEEWKAALEEQNRHLKQTYDYDMLEENAINVEEMNEKAREAMQFMKGMADALVSGVRYDHEEVRLLIRDHLQYMNGGGTALTASEFAAQTRFFLGDEFHRSMLESQQTGLAYYMCFAAEAFAAG</sequence>
<proteinExistence type="predicted"/>
<dbReference type="GO" id="GO:0003700">
    <property type="term" value="F:DNA-binding transcription factor activity"/>
    <property type="evidence" value="ECO:0007669"/>
    <property type="project" value="InterPro"/>
</dbReference>
<keyword evidence="4" id="KW-1185">Reference proteome</keyword>
<dbReference type="PANTHER" id="PTHR30204:SF90">
    <property type="entry name" value="HTH-TYPE TRANSCRIPTIONAL ACTIVATOR MTA"/>
    <property type="match status" value="1"/>
</dbReference>
<reference evidence="3" key="1">
    <citation type="submission" date="2021-06" db="EMBL/GenBank/DDBJ databases">
        <authorList>
            <person name="Criscuolo A."/>
        </authorList>
    </citation>
    <scope>NUCLEOTIDE SEQUENCE</scope>
    <source>
        <strain evidence="3">CIP111600</strain>
    </source>
</reference>
<dbReference type="AlphaFoldDB" id="A0A916K430"/>
<protein>
    <recommendedName>
        <fullName evidence="2">HTH merR-type domain-containing protein</fullName>
    </recommendedName>
</protein>
<dbReference type="RefSeq" id="WP_218092574.1">
    <property type="nucleotide sequence ID" value="NZ_CAJVAS010000010.1"/>
</dbReference>
<evidence type="ECO:0000256" key="1">
    <source>
        <dbReference type="SAM" id="Coils"/>
    </source>
</evidence>
<evidence type="ECO:0000259" key="2">
    <source>
        <dbReference type="PROSITE" id="PS50937"/>
    </source>
</evidence>
<dbReference type="Pfam" id="PF13411">
    <property type="entry name" value="MerR_1"/>
    <property type="match status" value="1"/>
</dbReference>